<dbReference type="STRING" id="1121476.SAMN02745751_02533"/>
<evidence type="ECO:0000313" key="6">
    <source>
        <dbReference type="Proteomes" id="UP000184052"/>
    </source>
</evidence>
<dbReference type="InterPro" id="IPR020449">
    <property type="entry name" value="Tscrpt_reg_AraC-type_HTH"/>
</dbReference>
<dbReference type="AlphaFoldDB" id="A0A1M6J7G2"/>
<feature type="domain" description="HTH araC/xylS-type" evidence="4">
    <location>
        <begin position="320"/>
        <end position="418"/>
    </location>
</feature>
<accession>A0A1M6J7G2</accession>
<gene>
    <name evidence="5" type="ORF">SAMN02745751_02533</name>
</gene>
<dbReference type="PANTHER" id="PTHR43280:SF28">
    <property type="entry name" value="HTH-TYPE TRANSCRIPTIONAL ACTIVATOR RHAS"/>
    <property type="match status" value="1"/>
</dbReference>
<dbReference type="SMART" id="SM00342">
    <property type="entry name" value="HTH_ARAC"/>
    <property type="match status" value="1"/>
</dbReference>
<reference evidence="5 6" key="1">
    <citation type="submission" date="2016-11" db="EMBL/GenBank/DDBJ databases">
        <authorList>
            <person name="Jaros S."/>
            <person name="Januszkiewicz K."/>
            <person name="Wedrychowicz H."/>
        </authorList>
    </citation>
    <scope>NUCLEOTIDE SEQUENCE [LARGE SCALE GENOMIC DNA]</scope>
    <source>
        <strain evidence="5 6">DSM 17477</strain>
    </source>
</reference>
<dbReference type="Proteomes" id="UP000184052">
    <property type="component" value="Unassembled WGS sequence"/>
</dbReference>
<evidence type="ECO:0000256" key="3">
    <source>
        <dbReference type="ARBA" id="ARBA00023163"/>
    </source>
</evidence>
<dbReference type="PRINTS" id="PR00032">
    <property type="entry name" value="HTHARAC"/>
</dbReference>
<dbReference type="InterPro" id="IPR018060">
    <property type="entry name" value="HTH_AraC"/>
</dbReference>
<keyword evidence="1" id="KW-0805">Transcription regulation</keyword>
<keyword evidence="2 5" id="KW-0238">DNA-binding</keyword>
<keyword evidence="3" id="KW-0804">Transcription</keyword>
<dbReference type="PANTHER" id="PTHR43280">
    <property type="entry name" value="ARAC-FAMILY TRANSCRIPTIONAL REGULATOR"/>
    <property type="match status" value="1"/>
</dbReference>
<evidence type="ECO:0000256" key="2">
    <source>
        <dbReference type="ARBA" id="ARBA00023125"/>
    </source>
</evidence>
<dbReference type="PROSITE" id="PS01124">
    <property type="entry name" value="HTH_ARAC_FAMILY_2"/>
    <property type="match status" value="1"/>
</dbReference>
<dbReference type="InterPro" id="IPR009057">
    <property type="entry name" value="Homeodomain-like_sf"/>
</dbReference>
<organism evidence="5 6">
    <name type="scientific">Dethiosulfatibacter aminovorans DSM 17477</name>
    <dbReference type="NCBI Taxonomy" id="1121476"/>
    <lineage>
        <taxon>Bacteria</taxon>
        <taxon>Bacillati</taxon>
        <taxon>Bacillota</taxon>
        <taxon>Tissierellia</taxon>
        <taxon>Dethiosulfatibacter</taxon>
    </lineage>
</organism>
<evidence type="ECO:0000256" key="1">
    <source>
        <dbReference type="ARBA" id="ARBA00023015"/>
    </source>
</evidence>
<evidence type="ECO:0000259" key="4">
    <source>
        <dbReference type="PROSITE" id="PS01124"/>
    </source>
</evidence>
<name>A0A1M6J7G2_9FIRM</name>
<dbReference type="SUPFAM" id="SSF46689">
    <property type="entry name" value="Homeodomain-like"/>
    <property type="match status" value="2"/>
</dbReference>
<protein>
    <submittedName>
        <fullName evidence="5">AraC-type DNA-binding protein</fullName>
    </submittedName>
</protein>
<dbReference type="Pfam" id="PF10114">
    <property type="entry name" value="PocR"/>
    <property type="match status" value="1"/>
</dbReference>
<dbReference type="GO" id="GO:0003700">
    <property type="term" value="F:DNA-binding transcription factor activity"/>
    <property type="evidence" value="ECO:0007669"/>
    <property type="project" value="InterPro"/>
</dbReference>
<dbReference type="Pfam" id="PF12833">
    <property type="entry name" value="HTH_18"/>
    <property type="match status" value="1"/>
</dbReference>
<dbReference type="GO" id="GO:0043565">
    <property type="term" value="F:sequence-specific DNA binding"/>
    <property type="evidence" value="ECO:0007669"/>
    <property type="project" value="InterPro"/>
</dbReference>
<proteinExistence type="predicted"/>
<dbReference type="EMBL" id="FQZL01000020">
    <property type="protein sequence ID" value="SHJ42629.1"/>
    <property type="molecule type" value="Genomic_DNA"/>
</dbReference>
<sequence>MGRNIFLESGKLNVAVIQDTIDSFSFSTDVPVTVFDDNMDIIAESLNEKKICCFFDIYSKKNSVCGNNLVFSSELAAKLGEPYIFVCPSGFVNISIAILKESEFFGAFIAGPIAMGPIVEDTVKDLFKIHEASMDIFSKITLFLRNMKIYTPGKVNHLAYLLNCCVMSMYSCQTEYEKINTNYKEQARIGENIHEYKKLNIEMVYPYEKEKELIRKVKDGDSTGAKEIFKSLLNEVLLLEGGNIEVIKARVLELCTILSRASVEGGASLQKIFGINFDLINSLNSIDNIQELINWSAKITDHFVENVFGNIYSGNSYIVSQTIQHVNANYMNKITLAKVSNYLHINSSYLSKLFKQEMGMSFTEYLNEVRTKRSRELLKDTDMEILDIALFVGYEDQSYFTKVFKKITGKTPRKFRKES</sequence>
<dbReference type="InterPro" id="IPR018771">
    <property type="entry name" value="PocR_dom"/>
</dbReference>
<dbReference type="Gene3D" id="1.10.10.60">
    <property type="entry name" value="Homeodomain-like"/>
    <property type="match status" value="2"/>
</dbReference>
<keyword evidence="6" id="KW-1185">Reference proteome</keyword>
<evidence type="ECO:0000313" key="5">
    <source>
        <dbReference type="EMBL" id="SHJ42629.1"/>
    </source>
</evidence>
<dbReference type="RefSeq" id="WP_073049944.1">
    <property type="nucleotide sequence ID" value="NZ_FQZL01000020.1"/>
</dbReference>